<keyword evidence="11" id="KW-0479">Metal-binding</keyword>
<dbReference type="Gene3D" id="3.30.1340.10">
    <property type="entry name" value="HPr-like"/>
    <property type="match status" value="1"/>
</dbReference>
<evidence type="ECO:0000256" key="3">
    <source>
        <dbReference type="ARBA" id="ARBA00004496"/>
    </source>
</evidence>
<dbReference type="PANTHER" id="PTHR46244">
    <property type="entry name" value="PHOSPHOENOLPYRUVATE-PROTEIN PHOSPHOTRANSFERASE"/>
    <property type="match status" value="1"/>
</dbReference>
<dbReference type="CDD" id="cd00367">
    <property type="entry name" value="PTS-HPr_like"/>
    <property type="match status" value="1"/>
</dbReference>
<keyword evidence="10" id="KW-0598">Phosphotransferase system</keyword>
<evidence type="ECO:0000256" key="1">
    <source>
        <dbReference type="ARBA" id="ARBA00000683"/>
    </source>
</evidence>
<evidence type="ECO:0000256" key="4">
    <source>
        <dbReference type="ARBA" id="ARBA00007837"/>
    </source>
</evidence>
<dbReference type="NCBIfam" id="TIGR01417">
    <property type="entry name" value="PTS_I_fam"/>
    <property type="match status" value="1"/>
</dbReference>
<dbReference type="InterPro" id="IPR015813">
    <property type="entry name" value="Pyrv/PenolPyrv_kinase-like_dom"/>
</dbReference>
<evidence type="ECO:0000256" key="9">
    <source>
        <dbReference type="ARBA" id="ARBA00022679"/>
    </source>
</evidence>
<keyword evidence="8" id="KW-0762">Sugar transport</keyword>
<dbReference type="PANTHER" id="PTHR46244:SF6">
    <property type="entry name" value="PHOSPHOENOLPYRUVATE-PROTEIN PHOSPHOTRANSFERASE"/>
    <property type="match status" value="1"/>
</dbReference>
<dbReference type="Pfam" id="PF00381">
    <property type="entry name" value="PTS-HPr"/>
    <property type="match status" value="1"/>
</dbReference>
<evidence type="ECO:0000256" key="8">
    <source>
        <dbReference type="ARBA" id="ARBA00022597"/>
    </source>
</evidence>
<feature type="domain" description="HPr" evidence="15">
    <location>
        <begin position="117"/>
        <end position="207"/>
    </location>
</feature>
<comment type="catalytic activity">
    <reaction evidence="1">
        <text>L-histidyl-[protein] + phosphoenolpyruvate = N(pros)-phospho-L-histidyl-[protein] + pyruvate</text>
        <dbReference type="Rhea" id="RHEA:23880"/>
        <dbReference type="Rhea" id="RHEA-COMP:9745"/>
        <dbReference type="Rhea" id="RHEA-COMP:9746"/>
        <dbReference type="ChEBI" id="CHEBI:15361"/>
        <dbReference type="ChEBI" id="CHEBI:29979"/>
        <dbReference type="ChEBI" id="CHEBI:58702"/>
        <dbReference type="ChEBI" id="CHEBI:64837"/>
        <dbReference type="EC" id="2.7.3.9"/>
    </reaction>
</comment>
<comment type="subcellular location">
    <subcellularLocation>
        <location evidence="3">Cytoplasm</location>
    </subcellularLocation>
</comment>
<dbReference type="GO" id="GO:0009401">
    <property type="term" value="P:phosphoenolpyruvate-dependent sugar phosphotransferase system"/>
    <property type="evidence" value="ECO:0007669"/>
    <property type="project" value="UniProtKB-KW"/>
</dbReference>
<dbReference type="SUPFAM" id="SSF47831">
    <property type="entry name" value="Enzyme I of the PEP:sugar phosphotransferase system HPr-binding (sub)domain"/>
    <property type="match status" value="1"/>
</dbReference>
<dbReference type="EMBL" id="AAMD01000025">
    <property type="protein sequence ID" value="EAU67869.1"/>
    <property type="molecule type" value="Genomic_DNA"/>
</dbReference>
<dbReference type="GO" id="GO:0005737">
    <property type="term" value="C:cytoplasm"/>
    <property type="evidence" value="ECO:0007669"/>
    <property type="project" value="UniProtKB-SubCell"/>
</dbReference>
<dbReference type="GO" id="GO:0016301">
    <property type="term" value="F:kinase activity"/>
    <property type="evidence" value="ECO:0007669"/>
    <property type="project" value="UniProtKB-KW"/>
</dbReference>
<dbReference type="InterPro" id="IPR035895">
    <property type="entry name" value="HPr-like_sf"/>
</dbReference>
<dbReference type="PRINTS" id="PR00107">
    <property type="entry name" value="PHOSPHOCPHPR"/>
</dbReference>
<evidence type="ECO:0000256" key="2">
    <source>
        <dbReference type="ARBA" id="ARBA00001946"/>
    </source>
</evidence>
<dbReference type="InterPro" id="IPR006318">
    <property type="entry name" value="PTS_EI-like"/>
</dbReference>
<feature type="domain" description="PTS EIIA type-4" evidence="14">
    <location>
        <begin position="1"/>
        <end position="100"/>
    </location>
</feature>
<dbReference type="PROSITE" id="PS51096">
    <property type="entry name" value="PTS_EIIA_TYPE_4"/>
    <property type="match status" value="1"/>
</dbReference>
<dbReference type="InterPro" id="IPR036637">
    <property type="entry name" value="Phosphohistidine_dom_sf"/>
</dbReference>
<dbReference type="Gene3D" id="1.10.274.10">
    <property type="entry name" value="PtsI, HPr-binding domain"/>
    <property type="match status" value="1"/>
</dbReference>
<dbReference type="Pfam" id="PF02896">
    <property type="entry name" value="PEP-utilizers_C"/>
    <property type="match status" value="1"/>
</dbReference>
<evidence type="ECO:0000256" key="12">
    <source>
        <dbReference type="ARBA" id="ARBA00022777"/>
    </source>
</evidence>
<dbReference type="Pfam" id="PF00391">
    <property type="entry name" value="PEP-utilizers"/>
    <property type="match status" value="1"/>
</dbReference>
<proteinExistence type="inferred from homology"/>
<evidence type="ECO:0000259" key="15">
    <source>
        <dbReference type="PROSITE" id="PS51350"/>
    </source>
</evidence>
<dbReference type="Gene3D" id="3.20.20.60">
    <property type="entry name" value="Phosphoenolpyruvate-binding domains"/>
    <property type="match status" value="1"/>
</dbReference>
<dbReference type="PROSITE" id="PS51350">
    <property type="entry name" value="PTS_HPR_DOM"/>
    <property type="match status" value="1"/>
</dbReference>
<dbReference type="GO" id="GO:0016020">
    <property type="term" value="C:membrane"/>
    <property type="evidence" value="ECO:0007669"/>
    <property type="project" value="InterPro"/>
</dbReference>
<dbReference type="InterPro" id="IPR023151">
    <property type="entry name" value="PEP_util_CS"/>
</dbReference>
<dbReference type="SUPFAM" id="SSF51621">
    <property type="entry name" value="Phosphoenolpyruvate/pyruvate domain"/>
    <property type="match status" value="1"/>
</dbReference>
<dbReference type="EC" id="2.7.3.9" evidence="5"/>
<evidence type="ECO:0000256" key="11">
    <source>
        <dbReference type="ARBA" id="ARBA00022723"/>
    </source>
</evidence>
<evidence type="ECO:0000256" key="13">
    <source>
        <dbReference type="ARBA" id="ARBA00022842"/>
    </source>
</evidence>
<dbReference type="InterPro" id="IPR001020">
    <property type="entry name" value="PTS_HPr_His_P_site"/>
</dbReference>
<sequence length="802" mass="86031">MDGPGSPLGTDALRVVEAIESLYSEAGVLVLMDLGSAVMNAELALDLLPPGHRENVLLCSAPLVEGAVVAAVQARLGTPLRQVAEEACGALLAKQGQMGDAEAPQASPLEGPEDSPEATLRFVVLNPQGLHARPAARLMQVLSRFSAALRLRNLTTQSQAVDARSLNAVMTLGVQQGHEVEFIASGQDGGSALEALRLLAEAHFGEEPVPSAAGGGAPSPILLPQESLAVWLTGTLISPGIAVGPAAVLWQEEEEVWEEEVAGIPSQEWERLQQALQRVRNELTATRAALVHRADPQAVEIFDAHLLLLEDAELLRWVHERIHQGAGGAFSVWKDAVERVARRYEALPDEYLRSRSVDIQDVGRQVLLALNGGSRAAPVEQRSGILAALDFTPSEIARLDAKRVQGLCAAHGTAHSHAAILARSLGIPAVFGLGEDLRRIRDGETLLMDATAARVCLQPDGALLAEYEDRARVERKSRQRAYQLRAQAALTRDGHRVEVAANIGQVAEAQAAVEAGAEGVGLFRTEFLFFQRASAPDEDEQYEAYREAARVLEGRPLIIRTLDVGGDKPLPYLDAGQEANPFLGVRGVRFCLANRELFSSQLRAIARAAVDAPIRVMFPMVATREEWLEARALWEEAARPFPAARHVEVGLMLEVPSAVLLVQHLAAEASFFSLGTNDLTQYLFAAERGNERLAHLSDALHPALLQMVARVTEAAHARGRWVGLCGELAAETLAVPLLVGLGVDELSMSVPAIAPVKQALRACHAGEARALARQALACGSAAEVRRLLAGEAFEGIMPGMRH</sequence>
<keyword evidence="7" id="KW-0963">Cytoplasm</keyword>
<dbReference type="GO" id="GO:0046872">
    <property type="term" value="F:metal ion binding"/>
    <property type="evidence" value="ECO:0007669"/>
    <property type="project" value="UniProtKB-KW"/>
</dbReference>
<dbReference type="InterPro" id="IPR008731">
    <property type="entry name" value="PTS_EIN"/>
</dbReference>
<dbReference type="SUPFAM" id="SSF55594">
    <property type="entry name" value="HPr-like"/>
    <property type="match status" value="1"/>
</dbReference>
<comment type="caution">
    <text evidence="16">The sequence shown here is derived from an EMBL/GenBank/DDBJ whole genome shotgun (WGS) entry which is preliminary data.</text>
</comment>
<dbReference type="GO" id="GO:0008965">
    <property type="term" value="F:phosphoenolpyruvate-protein phosphotransferase activity"/>
    <property type="evidence" value="ECO:0007669"/>
    <property type="project" value="UniProtKB-EC"/>
</dbReference>
<keyword evidence="13" id="KW-0460">Magnesium</keyword>
<dbReference type="InterPro" id="IPR000121">
    <property type="entry name" value="PEP_util_C"/>
</dbReference>
<dbReference type="AlphaFoldDB" id="Q097J7"/>
<evidence type="ECO:0000313" key="17">
    <source>
        <dbReference type="Proteomes" id="UP000032702"/>
    </source>
</evidence>
<keyword evidence="12" id="KW-0418">Kinase</keyword>
<dbReference type="PATRIC" id="fig|378806.16.peg.7153"/>
<dbReference type="NCBIfam" id="TIGR01003">
    <property type="entry name" value="PTS_HPr_family"/>
    <property type="match status" value="1"/>
</dbReference>
<name>Q097J7_STIAD</name>
<keyword evidence="9 16" id="KW-0808">Transferase</keyword>
<evidence type="ECO:0000256" key="7">
    <source>
        <dbReference type="ARBA" id="ARBA00022490"/>
    </source>
</evidence>
<keyword evidence="6" id="KW-0813">Transport</keyword>
<dbReference type="SUPFAM" id="SSF53062">
    <property type="entry name" value="PTS system fructose IIA component-like"/>
    <property type="match status" value="1"/>
</dbReference>
<gene>
    <name evidence="16" type="ORF">STIAU_2262</name>
</gene>
<dbReference type="PRINTS" id="PR01736">
    <property type="entry name" value="PHPHTRNFRASE"/>
</dbReference>
<dbReference type="InterPro" id="IPR040442">
    <property type="entry name" value="Pyrv_kinase-like_dom_sf"/>
</dbReference>
<dbReference type="Gene3D" id="3.40.50.510">
    <property type="entry name" value="Phosphotransferase system, mannose-type IIA component"/>
    <property type="match status" value="1"/>
</dbReference>
<dbReference type="PROSITE" id="PS00369">
    <property type="entry name" value="PTS_HPR_HIS"/>
    <property type="match status" value="1"/>
</dbReference>
<evidence type="ECO:0000256" key="5">
    <source>
        <dbReference type="ARBA" id="ARBA00012232"/>
    </source>
</evidence>
<evidence type="ECO:0000259" key="14">
    <source>
        <dbReference type="PROSITE" id="PS51096"/>
    </source>
</evidence>
<comment type="similarity">
    <text evidence="4">Belongs to the PEP-utilizing enzyme family.</text>
</comment>
<dbReference type="PROSITE" id="PS00742">
    <property type="entry name" value="PEP_ENZYMES_2"/>
    <property type="match status" value="1"/>
</dbReference>
<accession>Q097J7</accession>
<dbReference type="SUPFAM" id="SSF52009">
    <property type="entry name" value="Phosphohistidine domain"/>
    <property type="match status" value="1"/>
</dbReference>
<organism evidence="16 17">
    <name type="scientific">Stigmatella aurantiaca (strain DW4/3-1)</name>
    <dbReference type="NCBI Taxonomy" id="378806"/>
    <lineage>
        <taxon>Bacteria</taxon>
        <taxon>Pseudomonadati</taxon>
        <taxon>Myxococcota</taxon>
        <taxon>Myxococcia</taxon>
        <taxon>Myxococcales</taxon>
        <taxon>Cystobacterineae</taxon>
        <taxon>Archangiaceae</taxon>
        <taxon>Stigmatella</taxon>
    </lineage>
</organism>
<dbReference type="InterPro" id="IPR050499">
    <property type="entry name" value="PEP-utilizing_PTS_enzyme"/>
</dbReference>
<evidence type="ECO:0000256" key="6">
    <source>
        <dbReference type="ARBA" id="ARBA00022448"/>
    </source>
</evidence>
<dbReference type="Gene3D" id="3.50.30.10">
    <property type="entry name" value="Phosphohistidine domain"/>
    <property type="match status" value="1"/>
</dbReference>
<dbReference type="InterPro" id="IPR036662">
    <property type="entry name" value="PTS_EIIA_man-typ_sf"/>
</dbReference>
<protein>
    <recommendedName>
        <fullName evidence="5">phosphoenolpyruvate--protein phosphotransferase</fullName>
        <ecNumber evidence="5">2.7.3.9</ecNumber>
    </recommendedName>
</protein>
<evidence type="ECO:0000256" key="10">
    <source>
        <dbReference type="ARBA" id="ARBA00022683"/>
    </source>
</evidence>
<dbReference type="Pfam" id="PF03610">
    <property type="entry name" value="EIIA-man"/>
    <property type="match status" value="1"/>
</dbReference>
<evidence type="ECO:0000313" key="16">
    <source>
        <dbReference type="EMBL" id="EAU67869.1"/>
    </source>
</evidence>
<comment type="cofactor">
    <cofactor evidence="2">
        <name>Mg(2+)</name>
        <dbReference type="ChEBI" id="CHEBI:18420"/>
    </cofactor>
</comment>
<dbReference type="InterPro" id="IPR036618">
    <property type="entry name" value="PtsI_HPr-bd_sf"/>
</dbReference>
<dbReference type="InterPro" id="IPR008279">
    <property type="entry name" value="PEP-util_enz_mobile_dom"/>
</dbReference>
<dbReference type="Proteomes" id="UP000032702">
    <property type="component" value="Unassembled WGS sequence"/>
</dbReference>
<reference evidence="16 17" key="1">
    <citation type="submission" date="2006-04" db="EMBL/GenBank/DDBJ databases">
        <authorList>
            <person name="Nierman W.C."/>
        </authorList>
    </citation>
    <scope>NUCLEOTIDE SEQUENCE [LARGE SCALE GENOMIC DNA]</scope>
    <source>
        <strain evidence="16 17">DW4/3-1</strain>
    </source>
</reference>
<dbReference type="InterPro" id="IPR004701">
    <property type="entry name" value="PTS_EIIA_man-typ"/>
</dbReference>
<dbReference type="Pfam" id="PF05524">
    <property type="entry name" value="PEP-utilisers_N"/>
    <property type="match status" value="1"/>
</dbReference>
<dbReference type="InterPro" id="IPR000032">
    <property type="entry name" value="HPr-like"/>
</dbReference>